<comment type="caution">
    <text evidence="7">The sequence shown here is derived from an EMBL/GenBank/DDBJ whole genome shotgun (WGS) entry which is preliminary data.</text>
</comment>
<evidence type="ECO:0000256" key="3">
    <source>
        <dbReference type="ARBA" id="ARBA00022833"/>
    </source>
</evidence>
<dbReference type="PANTHER" id="PTHR15315:SF102">
    <property type="entry name" value="RING-TYPE DOMAIN-CONTAINING PROTEIN"/>
    <property type="match status" value="1"/>
</dbReference>
<dbReference type="InterPro" id="IPR001841">
    <property type="entry name" value="Znf_RING"/>
</dbReference>
<dbReference type="PROSITE" id="PS00518">
    <property type="entry name" value="ZF_RING_1"/>
    <property type="match status" value="1"/>
</dbReference>
<dbReference type="SMART" id="SM00184">
    <property type="entry name" value="RING"/>
    <property type="match status" value="1"/>
</dbReference>
<proteinExistence type="predicted"/>
<dbReference type="GO" id="GO:0008270">
    <property type="term" value="F:zinc ion binding"/>
    <property type="evidence" value="ECO:0007669"/>
    <property type="project" value="UniProtKB-KW"/>
</dbReference>
<evidence type="ECO:0000313" key="8">
    <source>
        <dbReference type="Proteomes" id="UP000604825"/>
    </source>
</evidence>
<dbReference type="PROSITE" id="PS50089">
    <property type="entry name" value="ZF_RING_2"/>
    <property type="match status" value="1"/>
</dbReference>
<keyword evidence="5" id="KW-0812">Transmembrane</keyword>
<dbReference type="GO" id="GO:0061630">
    <property type="term" value="F:ubiquitin protein ligase activity"/>
    <property type="evidence" value="ECO:0007669"/>
    <property type="project" value="TreeGrafter"/>
</dbReference>
<dbReference type="Gene3D" id="3.30.40.10">
    <property type="entry name" value="Zinc/RING finger domain, C3HC4 (zinc finger)"/>
    <property type="match status" value="1"/>
</dbReference>
<name>A0A811QE43_9POAL</name>
<dbReference type="Pfam" id="PF13920">
    <property type="entry name" value="zf-C3HC4_3"/>
    <property type="match status" value="1"/>
</dbReference>
<dbReference type="PANTHER" id="PTHR15315">
    <property type="entry name" value="RING FINGER PROTEIN 41, 151"/>
    <property type="match status" value="1"/>
</dbReference>
<dbReference type="Proteomes" id="UP000604825">
    <property type="component" value="Unassembled WGS sequence"/>
</dbReference>
<reference evidence="7" key="1">
    <citation type="submission" date="2020-10" db="EMBL/GenBank/DDBJ databases">
        <authorList>
            <person name="Han B."/>
            <person name="Lu T."/>
            <person name="Zhao Q."/>
            <person name="Huang X."/>
            <person name="Zhao Y."/>
        </authorList>
    </citation>
    <scope>NUCLEOTIDE SEQUENCE</scope>
</reference>
<dbReference type="InterPro" id="IPR013083">
    <property type="entry name" value="Znf_RING/FYVE/PHD"/>
</dbReference>
<dbReference type="InterPro" id="IPR017907">
    <property type="entry name" value="Znf_RING_CS"/>
</dbReference>
<keyword evidence="5" id="KW-1133">Transmembrane helix</keyword>
<organism evidence="7 8">
    <name type="scientific">Miscanthus lutarioriparius</name>
    <dbReference type="NCBI Taxonomy" id="422564"/>
    <lineage>
        <taxon>Eukaryota</taxon>
        <taxon>Viridiplantae</taxon>
        <taxon>Streptophyta</taxon>
        <taxon>Embryophyta</taxon>
        <taxon>Tracheophyta</taxon>
        <taxon>Spermatophyta</taxon>
        <taxon>Magnoliopsida</taxon>
        <taxon>Liliopsida</taxon>
        <taxon>Poales</taxon>
        <taxon>Poaceae</taxon>
        <taxon>PACMAD clade</taxon>
        <taxon>Panicoideae</taxon>
        <taxon>Andropogonodae</taxon>
        <taxon>Andropogoneae</taxon>
        <taxon>Saccharinae</taxon>
        <taxon>Miscanthus</taxon>
    </lineage>
</organism>
<evidence type="ECO:0000256" key="4">
    <source>
        <dbReference type="PROSITE-ProRule" id="PRU00175"/>
    </source>
</evidence>
<evidence type="ECO:0000313" key="7">
    <source>
        <dbReference type="EMBL" id="CAD6259051.1"/>
    </source>
</evidence>
<evidence type="ECO:0000256" key="2">
    <source>
        <dbReference type="ARBA" id="ARBA00022771"/>
    </source>
</evidence>
<protein>
    <recommendedName>
        <fullName evidence="6">RING-type domain-containing protein</fullName>
    </recommendedName>
</protein>
<keyword evidence="1" id="KW-0479">Metal-binding</keyword>
<keyword evidence="5" id="KW-0472">Membrane</keyword>
<feature type="transmembrane region" description="Helical" evidence="5">
    <location>
        <begin position="52"/>
        <end position="75"/>
    </location>
</feature>
<dbReference type="FunFam" id="3.30.40.10:FF:000660">
    <property type="entry name" value="RING/U-box superfamily protein"/>
    <property type="match status" value="1"/>
</dbReference>
<evidence type="ECO:0000256" key="1">
    <source>
        <dbReference type="ARBA" id="ARBA00022723"/>
    </source>
</evidence>
<gene>
    <name evidence="7" type="ORF">NCGR_LOCUS42493</name>
</gene>
<dbReference type="SUPFAM" id="SSF57850">
    <property type="entry name" value="RING/U-box"/>
    <property type="match status" value="1"/>
</dbReference>
<dbReference type="OrthoDB" id="1630758at2759"/>
<keyword evidence="8" id="KW-1185">Reference proteome</keyword>
<dbReference type="GO" id="GO:0016567">
    <property type="term" value="P:protein ubiquitination"/>
    <property type="evidence" value="ECO:0007669"/>
    <property type="project" value="TreeGrafter"/>
</dbReference>
<keyword evidence="3" id="KW-0862">Zinc</keyword>
<evidence type="ECO:0000259" key="6">
    <source>
        <dbReference type="PROSITE" id="PS50089"/>
    </source>
</evidence>
<keyword evidence="2 4" id="KW-0863">Zinc-finger</keyword>
<dbReference type="EMBL" id="CAJGYO010000011">
    <property type="protein sequence ID" value="CAD6259051.1"/>
    <property type="molecule type" value="Genomic_DNA"/>
</dbReference>
<sequence>MVVCSMRKSFKDSLKVLEADIQHANTLAADFSRDYDGACLQMRMSYSPAAHFFLFLVQWIDCSLAGALGLLRILIYKVYVDGSTTMSTHERKASIREFYAVIFPSLMQLPKGISDVDDWRQKAVCTEKYRRRDEDEGKRPVSEIDIEREEECGICMEMNSKVVLPSCSHAMCMKCYRQWRSRSQSCPFCRDSLKRVNSGDLWMFTDCRDVVDMATVTRENIRRLFMYIEKLPLVTPDNIFYAYDSHECCMEHLLEVIRGTVQKHNTREQLIIDTLTVLPDIYGASIAAVATPSQGRDPWHRVTYGAHGWHLLPSLLNSSDFFLCPKHGSDPRAHVLHIVGGRLHDERAIRDRELRCPIANRFHAAFKIDGAPLPLICLRCFAFCLCLAPLLADLRICICPLQDALKLAGSPSCAEARRGGVGGKTTTTMTY</sequence>
<dbReference type="AlphaFoldDB" id="A0A811QE43"/>
<accession>A0A811QE43</accession>
<evidence type="ECO:0000256" key="5">
    <source>
        <dbReference type="SAM" id="Phobius"/>
    </source>
</evidence>
<feature type="domain" description="RING-type" evidence="6">
    <location>
        <begin position="152"/>
        <end position="190"/>
    </location>
</feature>